<dbReference type="InterPro" id="IPR043502">
    <property type="entry name" value="DNA/RNA_pol_sf"/>
</dbReference>
<evidence type="ECO:0000313" key="2">
    <source>
        <dbReference type="EMBL" id="ABF94484.1"/>
    </source>
</evidence>
<dbReference type="Gene3D" id="3.60.10.10">
    <property type="entry name" value="Endonuclease/exonuclease/phosphatase"/>
    <property type="match status" value="1"/>
</dbReference>
<feature type="domain" description="Reverse transcriptase" evidence="1">
    <location>
        <begin position="409"/>
        <end position="624"/>
    </location>
</feature>
<evidence type="ECO:0000259" key="1">
    <source>
        <dbReference type="PROSITE" id="PS50878"/>
    </source>
</evidence>
<dbReference type="PROSITE" id="PS50878">
    <property type="entry name" value="RT_POL"/>
    <property type="match status" value="1"/>
</dbReference>
<gene>
    <name evidence="2" type="ordered locus">LOC_Os03g10280</name>
</gene>
<dbReference type="SUPFAM" id="SSF56219">
    <property type="entry name" value="DNase I-like"/>
    <property type="match status" value="1"/>
</dbReference>
<dbReference type="Pfam" id="PF00078">
    <property type="entry name" value="RVT_1"/>
    <property type="match status" value="1"/>
</dbReference>
<dbReference type="InterPro" id="IPR005135">
    <property type="entry name" value="Endo/exonuclease/phosphatase"/>
</dbReference>
<dbReference type="PANTHER" id="PTHR33116">
    <property type="entry name" value="REVERSE TRANSCRIPTASE ZINC-BINDING DOMAIN-CONTAINING PROTEIN-RELATED-RELATED"/>
    <property type="match status" value="1"/>
</dbReference>
<reference evidence="2" key="2">
    <citation type="submission" date="2006-06" db="EMBL/GenBank/DDBJ databases">
        <authorList>
            <person name="Buell R."/>
            <person name="Wing R.A."/>
            <person name="McCombie W.A."/>
            <person name="Ouyang S."/>
        </authorList>
    </citation>
    <scope>NUCLEOTIDE SEQUENCE</scope>
</reference>
<dbReference type="PANTHER" id="PTHR33116:SF78">
    <property type="entry name" value="OS12G0587133 PROTEIN"/>
    <property type="match status" value="1"/>
</dbReference>
<protein>
    <submittedName>
        <fullName evidence="2">Retrotransposon protein, putative, unclassified</fullName>
    </submittedName>
</protein>
<dbReference type="SUPFAM" id="SSF56672">
    <property type="entry name" value="DNA/RNA polymerases"/>
    <property type="match status" value="1"/>
</dbReference>
<dbReference type="Pfam" id="PF13966">
    <property type="entry name" value="zf-RVT"/>
    <property type="match status" value="1"/>
</dbReference>
<dbReference type="InterPro" id="IPR036691">
    <property type="entry name" value="Endo/exonu/phosph_ase_sf"/>
</dbReference>
<dbReference type="InterPro" id="IPR026960">
    <property type="entry name" value="RVT-Znf"/>
</dbReference>
<dbReference type="AlphaFoldDB" id="Q10QE5"/>
<sequence length="1046" mass="119530">MWNSNLVDINEVRLRRFSMTARVNLLHNSETFFITAVYGPTRHREKDAFLRQIKRLKLADREPWLLFGDFNMIYRACGKNNNNLNLRRMSRFRAALEHCELKEVHLQNRRFTWSNDRRKPTLVRLDRFFCNENWDLGFGHHILHALSSGTSDHCPLLLTNPQGPRRLRSFKFENFWTSLPGFKDEVQNLWCQDSTHHEPLHRLVDKLSRTAKALKFWARGICSEAKLKYLMALNVIHRLDVAQEHRDLTQAEYRLRLGLKRRLLGFAVIERARKKQASRITNIKEADANTKFFHRKINARRRKNHIHRLKKHNCWAVTHEDKESTIAEHFRHVMGRPEPRSCDLNWPILGYTPIDLSGLDDPFTEVEIHKAIKEMPIDKAPGPNGFTGKFFKSCWDIIKNDVVAAFNALHDSRNTHFNLLNSANVVLIPKKEGAEGIGDYRPISLVHGLGKIFSKVLAIRLQPLMQSLILTNQSAFIRGRSIHDNFMYIILNGTPGEAIKHGKGLRQGDPLSPLLFILAIDPLQRLLDKATELGAISKLRGKAVRFRTSLYADDAAVFINPNKEDVKAFTDLLGRFGHATGLCTNLQKSHVAPIRCHNLDLDDILMDTPATRANLPMKYLGLPLTTSRLRKTDLQPLYDKSMSRIVGWRGRHIGLVGRSTLVKAVLTSQPVFLLTGLKASKESLKVLDKQRRKFLWAGGEALTGGECEINWTRTCLPTASGGLGILNLEKFARALRLRWLWHEWKSPGKAWVGSGMPCDDTDKLLFAAATTITIGNGAKISFWESSWTQGRRLKDVAPLVYAASKKKNRTLQQASQANQWLLDLDLPGTAGWTTNLIDQLVGVWSAVQAIHLVAHEEDNITWKLTNHGEYTASSAYNAQLLGTTATNFNRLIWKAWAPCKCKTFAWLIIQNRVWTSDRLATRGWPNGSICPLCRQTQETALHLLAECRYTRRVWAALAEWATCEQLNPSQWRQTSTVLDWWEATANIQETPKKALRTLMLLVAWEIWNERNRRTFQQKELSATSLLAKIKEEAKTWALAGARSLNS</sequence>
<dbReference type="GO" id="GO:0003824">
    <property type="term" value="F:catalytic activity"/>
    <property type="evidence" value="ECO:0007669"/>
    <property type="project" value="InterPro"/>
</dbReference>
<reference evidence="2" key="1">
    <citation type="journal article" date="2005" name="Genome Res.">
        <title>Sequence, annotation, and analysis of synteny between rice chromosome 3 and diverged grass species.</title>
        <authorList>
            <consortium name="Rice Chromosome 3 Sequencing Consortium"/>
            <person name="Buell C.R."/>
            <person name="Yuan Q."/>
            <person name="Ouyang S."/>
            <person name="Liu J."/>
            <person name="Zhu W."/>
            <person name="Wang A."/>
            <person name="Maiti R."/>
            <person name="Haas B."/>
            <person name="Wortman J."/>
            <person name="Pertea M."/>
            <person name="Jones K.M."/>
            <person name="Kim M."/>
            <person name="Overton L."/>
            <person name="Tsitrin T."/>
            <person name="Fadrosh D."/>
            <person name="Bera J."/>
            <person name="Weaver B."/>
            <person name="Jin S."/>
            <person name="Johri S."/>
            <person name="Reardon M."/>
            <person name="Webb K."/>
            <person name="Hill J."/>
            <person name="Moffat K."/>
            <person name="Tallon L."/>
            <person name="Van Aken S."/>
            <person name="Lewis M."/>
            <person name="Utterback T."/>
            <person name="Feldblyum T."/>
            <person name="Zismann V."/>
            <person name="Iobst S."/>
            <person name="Hsiao J."/>
            <person name="de Vazeille A.R."/>
            <person name="Salzberg S.L."/>
            <person name="White O."/>
            <person name="Fraser C."/>
            <person name="Yu Y."/>
            <person name="Kim H."/>
            <person name="Rambo T."/>
            <person name="Currie J."/>
            <person name="Collura K."/>
            <person name="Kernodle-Thompson S."/>
            <person name="Wei F."/>
            <person name="Kudrna K."/>
            <person name="Ammiraju J.S."/>
            <person name="Luo M."/>
            <person name="Goicoechea J.L."/>
            <person name="Wing R.A."/>
            <person name="Henry D."/>
            <person name="Oates R."/>
            <person name="Palmer M."/>
            <person name="Pries G."/>
            <person name="Saski C."/>
            <person name="Simmons J."/>
            <person name="Soderlund C."/>
            <person name="Nelson W."/>
            <person name="de la Bastide M."/>
            <person name="Spiegel L."/>
            <person name="Nascimento L."/>
            <person name="Huang E."/>
            <person name="Preston R."/>
            <person name="Zutavern T."/>
            <person name="Palmer L."/>
            <person name="O'Shaughnessy A."/>
            <person name="Dike S."/>
            <person name="McCombie W.R."/>
            <person name="Minx P."/>
            <person name="Cordum H."/>
            <person name="Wilson R."/>
            <person name="Jin W."/>
            <person name="Lee H.R."/>
            <person name="Jiang J."/>
            <person name="Jackson S."/>
        </authorList>
    </citation>
    <scope>NUCLEOTIDE SEQUENCE [LARGE SCALE GENOMIC DNA]</scope>
</reference>
<dbReference type="CDD" id="cd01650">
    <property type="entry name" value="RT_nLTR_like"/>
    <property type="match status" value="1"/>
</dbReference>
<name>Q10QE5_ORYSJ</name>
<proteinExistence type="predicted"/>
<accession>Q10QE5</accession>
<dbReference type="Pfam" id="PF03372">
    <property type="entry name" value="Exo_endo_phos"/>
    <property type="match status" value="1"/>
</dbReference>
<organism evidence="2">
    <name type="scientific">Oryza sativa subsp. japonica</name>
    <name type="common">Rice</name>
    <dbReference type="NCBI Taxonomy" id="39947"/>
    <lineage>
        <taxon>Eukaryota</taxon>
        <taxon>Viridiplantae</taxon>
        <taxon>Streptophyta</taxon>
        <taxon>Embryophyta</taxon>
        <taxon>Tracheophyta</taxon>
        <taxon>Spermatophyta</taxon>
        <taxon>Magnoliopsida</taxon>
        <taxon>Liliopsida</taxon>
        <taxon>Poales</taxon>
        <taxon>Poaceae</taxon>
        <taxon>BOP clade</taxon>
        <taxon>Oryzoideae</taxon>
        <taxon>Oryzeae</taxon>
        <taxon>Oryzinae</taxon>
        <taxon>Oryza</taxon>
        <taxon>Oryza sativa</taxon>
    </lineage>
</organism>
<dbReference type="EMBL" id="DP000009">
    <property type="protein sequence ID" value="ABF94484.1"/>
    <property type="molecule type" value="Genomic_DNA"/>
</dbReference>
<dbReference type="InterPro" id="IPR000477">
    <property type="entry name" value="RT_dom"/>
</dbReference>